<gene>
    <name evidence="1" type="ORF">T03_14087</name>
</gene>
<dbReference type="EMBL" id="JYDI01000117">
    <property type="protein sequence ID" value="KRY51814.1"/>
    <property type="molecule type" value="Genomic_DNA"/>
</dbReference>
<keyword evidence="2" id="KW-1185">Reference proteome</keyword>
<dbReference type="Proteomes" id="UP000054653">
    <property type="component" value="Unassembled WGS sequence"/>
</dbReference>
<dbReference type="AlphaFoldDB" id="A0A0V1CRM5"/>
<evidence type="ECO:0000313" key="2">
    <source>
        <dbReference type="Proteomes" id="UP000054653"/>
    </source>
</evidence>
<organism evidence="1 2">
    <name type="scientific">Trichinella britovi</name>
    <name type="common">Parasitic roundworm</name>
    <dbReference type="NCBI Taxonomy" id="45882"/>
    <lineage>
        <taxon>Eukaryota</taxon>
        <taxon>Metazoa</taxon>
        <taxon>Ecdysozoa</taxon>
        <taxon>Nematoda</taxon>
        <taxon>Enoplea</taxon>
        <taxon>Dorylaimia</taxon>
        <taxon>Trichinellida</taxon>
        <taxon>Trichinellidae</taxon>
        <taxon>Trichinella</taxon>
    </lineage>
</organism>
<name>A0A0V1CRM5_TRIBR</name>
<accession>A0A0V1CRM5</accession>
<reference evidence="1 2" key="1">
    <citation type="submission" date="2015-01" db="EMBL/GenBank/DDBJ databases">
        <title>Evolution of Trichinella species and genotypes.</title>
        <authorList>
            <person name="Korhonen P.K."/>
            <person name="Edoardo P."/>
            <person name="Giuseppe L.R."/>
            <person name="Gasser R.B."/>
        </authorList>
    </citation>
    <scope>NUCLEOTIDE SEQUENCE [LARGE SCALE GENOMIC DNA]</scope>
    <source>
        <strain evidence="1">ISS120</strain>
    </source>
</reference>
<evidence type="ECO:0000313" key="1">
    <source>
        <dbReference type="EMBL" id="KRY51814.1"/>
    </source>
</evidence>
<proteinExistence type="predicted"/>
<comment type="caution">
    <text evidence="1">The sequence shown here is derived from an EMBL/GenBank/DDBJ whole genome shotgun (WGS) entry which is preliminary data.</text>
</comment>
<sequence>MFTITCVSRHCPKEVVHSLAYNERRLFQSKHSITDRVAKFCINVLWNFPVAVVMKLEKLSKIIHLIIFIEQNILLPHQCNH</sequence>
<protein>
    <submittedName>
        <fullName evidence="1">Uncharacterized protein</fullName>
    </submittedName>
</protein>